<dbReference type="CDD" id="cd14728">
    <property type="entry name" value="Ere-like"/>
    <property type="match status" value="1"/>
</dbReference>
<dbReference type="Gene3D" id="3.40.1660.10">
    <property type="entry name" value="EreA-like (biosynthetic domain)"/>
    <property type="match status" value="1"/>
</dbReference>
<evidence type="ECO:0000313" key="2">
    <source>
        <dbReference type="EMBL" id="SFR85963.1"/>
    </source>
</evidence>
<feature type="region of interest" description="Disordered" evidence="1">
    <location>
        <begin position="38"/>
        <end position="60"/>
    </location>
</feature>
<dbReference type="AlphaFoldDB" id="A0A1I6K3Y1"/>
<protein>
    <submittedName>
        <fullName evidence="2">Erythromycin esterase</fullName>
    </submittedName>
</protein>
<dbReference type="RefSeq" id="WP_089812946.1">
    <property type="nucleotide sequence ID" value="NZ_FOZK01000001.1"/>
</dbReference>
<dbReference type="OrthoDB" id="260438at2157"/>
<evidence type="ECO:0000313" key="3">
    <source>
        <dbReference type="Proteomes" id="UP000199062"/>
    </source>
</evidence>
<dbReference type="Gene3D" id="3.30.1870.10">
    <property type="entry name" value="EreA-like, domain 2"/>
    <property type="match status" value="1"/>
</dbReference>
<accession>A0A1I6K3Y1</accession>
<keyword evidence="3" id="KW-1185">Reference proteome</keyword>
<dbReference type="EMBL" id="FOZK01000001">
    <property type="protein sequence ID" value="SFR85963.1"/>
    <property type="molecule type" value="Genomic_DNA"/>
</dbReference>
<name>A0A1I6K3Y1_9EURY</name>
<dbReference type="GO" id="GO:0046677">
    <property type="term" value="P:response to antibiotic"/>
    <property type="evidence" value="ECO:0007669"/>
    <property type="project" value="InterPro"/>
</dbReference>
<dbReference type="PANTHER" id="PTHR31299:SF0">
    <property type="entry name" value="ESTERASE, PUTATIVE (AFU_ORTHOLOGUE AFUA_1G05850)-RELATED"/>
    <property type="match status" value="1"/>
</dbReference>
<proteinExistence type="predicted"/>
<gene>
    <name evidence="2" type="ORF">SAMN05216559_0157</name>
</gene>
<sequence>MRRESDVSRREFAALAGTLGASALSGCIGGDDGAGETALNSTSTTSTDATTSDAPTTETAASSELLDAIEREAVSFELTASAENLDAVANRLAESAIVGIGEASHGVSEFKSIPRLLVRRLVSDHSYRLIAMEGTLGEFAPVNAYVTEGEGDLESALSALEFHFWGSDQVREMLAWLRAFNEGRPRDDRVAVRGYDAQFYDVNARALRTYLERVDPDFLTEIADSLEPLTTRSHGSASAYMTDSQVALIEDLRTRLETKESEYVEQGSESAVELAQRHVWTLEQGLRFMEKFAAEEFPAGKEIRDEAMADNVAWLREWTGADRAVVMGSANHTMGNAAPASKPGTRMGQHLADEFSSDYYSLGLLFGSGSFAVPANHAKTEFETFETGGLLDGTLESTLADAASSPLFLDFEAARERSVLDEWIAGASTIQVTTPSAPENGARPLPDPPGEVLDGLVFVRDVSAASFPYTE</sequence>
<dbReference type="InterPro" id="IPR052036">
    <property type="entry name" value="Hydrolase/PRTase-associated"/>
</dbReference>
<dbReference type="PANTHER" id="PTHR31299">
    <property type="entry name" value="ESTERASE, PUTATIVE (AFU_ORTHOLOGUE AFUA_1G05850)-RELATED"/>
    <property type="match status" value="1"/>
</dbReference>
<evidence type="ECO:0000256" key="1">
    <source>
        <dbReference type="SAM" id="MobiDB-lite"/>
    </source>
</evidence>
<dbReference type="SUPFAM" id="SSF159501">
    <property type="entry name" value="EreA/ChaN-like"/>
    <property type="match status" value="1"/>
</dbReference>
<feature type="compositionally biased region" description="Low complexity" evidence="1">
    <location>
        <begin position="41"/>
        <end position="60"/>
    </location>
</feature>
<dbReference type="Proteomes" id="UP000199062">
    <property type="component" value="Unassembled WGS sequence"/>
</dbReference>
<reference evidence="2 3" key="1">
    <citation type="submission" date="2016-10" db="EMBL/GenBank/DDBJ databases">
        <authorList>
            <person name="de Groot N.N."/>
        </authorList>
    </citation>
    <scope>NUCLEOTIDE SEQUENCE [LARGE SCALE GENOMIC DNA]</scope>
    <source>
        <strain evidence="2 3">CGMCC 1.10457</strain>
    </source>
</reference>
<organism evidence="2 3">
    <name type="scientific">Halomicrobium zhouii</name>
    <dbReference type="NCBI Taxonomy" id="767519"/>
    <lineage>
        <taxon>Archaea</taxon>
        <taxon>Methanobacteriati</taxon>
        <taxon>Methanobacteriota</taxon>
        <taxon>Stenosarchaea group</taxon>
        <taxon>Halobacteria</taxon>
        <taxon>Halobacteriales</taxon>
        <taxon>Haloarculaceae</taxon>
        <taxon>Halomicrobium</taxon>
    </lineage>
</organism>
<dbReference type="PROSITE" id="PS51257">
    <property type="entry name" value="PROKAR_LIPOPROTEIN"/>
    <property type="match status" value="1"/>
</dbReference>
<dbReference type="Gene3D" id="1.20.1440.30">
    <property type="entry name" value="Biosynthetic Protein domain"/>
    <property type="match status" value="1"/>
</dbReference>
<dbReference type="Pfam" id="PF05139">
    <property type="entry name" value="Erythro_esteras"/>
    <property type="match status" value="1"/>
</dbReference>
<dbReference type="InterPro" id="IPR007815">
    <property type="entry name" value="Emycin_Estase"/>
</dbReference>
<dbReference type="STRING" id="767519.SAMN05216559_0157"/>